<evidence type="ECO:0000256" key="8">
    <source>
        <dbReference type="ARBA" id="ARBA00035585"/>
    </source>
</evidence>
<dbReference type="Pfam" id="PF02537">
    <property type="entry name" value="CRCB"/>
    <property type="match status" value="1"/>
</dbReference>
<dbReference type="EMBL" id="MCIF01000002">
    <property type="protein sequence ID" value="RAQ97832.1"/>
    <property type="molecule type" value="Genomic_DNA"/>
</dbReference>
<evidence type="ECO:0000313" key="11">
    <source>
        <dbReference type="EMBL" id="RAQ97832.1"/>
    </source>
</evidence>
<comment type="catalytic activity">
    <reaction evidence="8">
        <text>fluoride(in) = fluoride(out)</text>
        <dbReference type="Rhea" id="RHEA:76159"/>
        <dbReference type="ChEBI" id="CHEBI:17051"/>
    </reaction>
    <physiologicalReaction direction="left-to-right" evidence="8">
        <dbReference type="Rhea" id="RHEA:76160"/>
    </physiologicalReaction>
</comment>
<comment type="subcellular location">
    <subcellularLocation>
        <location evidence="1 10">Cell membrane</location>
        <topology evidence="1 10">Multi-pass membrane protein</topology>
    </subcellularLocation>
</comment>
<evidence type="ECO:0000256" key="5">
    <source>
        <dbReference type="ARBA" id="ARBA00023136"/>
    </source>
</evidence>
<dbReference type="OrthoDB" id="9815830at2"/>
<keyword evidence="4 10" id="KW-1133">Transmembrane helix</keyword>
<keyword evidence="3 10" id="KW-0812">Transmembrane</keyword>
<keyword evidence="10" id="KW-0915">Sodium</keyword>
<evidence type="ECO:0000256" key="3">
    <source>
        <dbReference type="ARBA" id="ARBA00022692"/>
    </source>
</evidence>
<feature type="transmembrane region" description="Helical" evidence="10">
    <location>
        <begin position="72"/>
        <end position="89"/>
    </location>
</feature>
<accession>A0A328VNU5</accession>
<name>A0A328VNU5_9CHLR</name>
<comment type="similarity">
    <text evidence="7 10">Belongs to the fluoride channel Fluc/FEX (TC 1.A.43) family.</text>
</comment>
<dbReference type="GO" id="GO:0062054">
    <property type="term" value="F:fluoride channel activity"/>
    <property type="evidence" value="ECO:0007669"/>
    <property type="project" value="UniProtKB-UniRule"/>
</dbReference>
<dbReference type="AlphaFoldDB" id="A0A328VNU5"/>
<comment type="caution">
    <text evidence="11">The sequence shown here is derived from an EMBL/GenBank/DDBJ whole genome shotgun (WGS) entry which is preliminary data.</text>
</comment>
<keyword evidence="10" id="KW-0406">Ion transport</keyword>
<evidence type="ECO:0000256" key="4">
    <source>
        <dbReference type="ARBA" id="ARBA00022989"/>
    </source>
</evidence>
<evidence type="ECO:0000256" key="10">
    <source>
        <dbReference type="HAMAP-Rule" id="MF_00454"/>
    </source>
</evidence>
<dbReference type="GO" id="GO:0140114">
    <property type="term" value="P:cellular detoxification of fluoride"/>
    <property type="evidence" value="ECO:0007669"/>
    <property type="project" value="UniProtKB-UniRule"/>
</dbReference>
<evidence type="ECO:0000256" key="2">
    <source>
        <dbReference type="ARBA" id="ARBA00022475"/>
    </source>
</evidence>
<proteinExistence type="inferred from homology"/>
<keyword evidence="10" id="KW-0479">Metal-binding</keyword>
<keyword evidence="10" id="KW-0813">Transport</keyword>
<comment type="function">
    <text evidence="9 10">Fluoride-specific ion channel. Important for reducing fluoride concentration in the cell, thus reducing its toxicity.</text>
</comment>
<comment type="activity regulation">
    <text evidence="10">Na(+) is not transported, but it plays an essential structural role and its presence is essential for fluoride channel function.</text>
</comment>
<protein>
    <recommendedName>
        <fullName evidence="10">Fluoride-specific ion channel FluC</fullName>
    </recommendedName>
</protein>
<keyword evidence="5 10" id="KW-0472">Membrane</keyword>
<feature type="binding site" evidence="10">
    <location>
        <position position="82"/>
    </location>
    <ligand>
        <name>Na(+)</name>
        <dbReference type="ChEBI" id="CHEBI:29101"/>
        <note>structural</note>
    </ligand>
</feature>
<gene>
    <name evidence="10" type="primary">fluC</name>
    <name evidence="10" type="synonym">crcB</name>
    <name evidence="11" type="ORF">A4R35_19990</name>
</gene>
<dbReference type="Proteomes" id="UP000248706">
    <property type="component" value="Unassembled WGS sequence"/>
</dbReference>
<evidence type="ECO:0000313" key="12">
    <source>
        <dbReference type="Proteomes" id="UP000248706"/>
    </source>
</evidence>
<dbReference type="GO" id="GO:0046872">
    <property type="term" value="F:metal ion binding"/>
    <property type="evidence" value="ECO:0007669"/>
    <property type="project" value="UniProtKB-KW"/>
</dbReference>
<reference evidence="11 12" key="1">
    <citation type="submission" date="2016-08" db="EMBL/GenBank/DDBJ databases">
        <title>Analysis of Carbohydrate Active Enzymes in Thermogemmatispora T81 Reveals Carbohydrate Degradation Ability.</title>
        <authorList>
            <person name="Tomazini A."/>
            <person name="Lal S."/>
            <person name="Stott M."/>
            <person name="Henrissat B."/>
            <person name="Polikarpov I."/>
            <person name="Sparling R."/>
            <person name="Levin D.B."/>
        </authorList>
    </citation>
    <scope>NUCLEOTIDE SEQUENCE [LARGE SCALE GENOMIC DNA]</scope>
    <source>
        <strain evidence="11 12">T81</strain>
    </source>
</reference>
<keyword evidence="12" id="KW-1185">Reference proteome</keyword>
<dbReference type="RefSeq" id="WP_112432569.1">
    <property type="nucleotide sequence ID" value="NZ_MCIF01000002.1"/>
</dbReference>
<keyword evidence="2 10" id="KW-1003">Cell membrane</keyword>
<dbReference type="PANTHER" id="PTHR28259:SF1">
    <property type="entry name" value="FLUORIDE EXPORT PROTEIN 1-RELATED"/>
    <property type="match status" value="1"/>
</dbReference>
<dbReference type="NCBIfam" id="TIGR00494">
    <property type="entry name" value="crcB"/>
    <property type="match status" value="1"/>
</dbReference>
<feature type="binding site" evidence="10">
    <location>
        <position position="79"/>
    </location>
    <ligand>
        <name>Na(+)</name>
        <dbReference type="ChEBI" id="CHEBI:29101"/>
        <note>structural</note>
    </ligand>
</feature>
<dbReference type="PANTHER" id="PTHR28259">
    <property type="entry name" value="FLUORIDE EXPORT PROTEIN 1-RELATED"/>
    <property type="match status" value="1"/>
</dbReference>
<feature type="transmembrane region" description="Helical" evidence="10">
    <location>
        <begin position="43"/>
        <end position="65"/>
    </location>
</feature>
<dbReference type="InterPro" id="IPR003691">
    <property type="entry name" value="FluC"/>
</dbReference>
<dbReference type="HAMAP" id="MF_00454">
    <property type="entry name" value="FluC"/>
    <property type="match status" value="1"/>
</dbReference>
<sequence>MTLAVFGQLVATGLAGALGALSRYVLGRFIAERVATAFPLGTLVINLTGAFAIGLVFGLAAAHVISTALQGVLATGFLGGYTTFSTMSWEGVELLRGGSSWLGLLYLIGSVLLGLLAAALGLALGRWL</sequence>
<keyword evidence="6 10" id="KW-0407">Ion channel</keyword>
<dbReference type="GO" id="GO:0005886">
    <property type="term" value="C:plasma membrane"/>
    <property type="evidence" value="ECO:0007669"/>
    <property type="project" value="UniProtKB-SubCell"/>
</dbReference>
<evidence type="ECO:0000256" key="9">
    <source>
        <dbReference type="ARBA" id="ARBA00049940"/>
    </source>
</evidence>
<feature type="transmembrane region" description="Helical" evidence="10">
    <location>
        <begin position="101"/>
        <end position="124"/>
    </location>
</feature>
<evidence type="ECO:0000256" key="7">
    <source>
        <dbReference type="ARBA" id="ARBA00035120"/>
    </source>
</evidence>
<evidence type="ECO:0000256" key="6">
    <source>
        <dbReference type="ARBA" id="ARBA00023303"/>
    </source>
</evidence>
<evidence type="ECO:0000256" key="1">
    <source>
        <dbReference type="ARBA" id="ARBA00004651"/>
    </source>
</evidence>
<organism evidence="11 12">
    <name type="scientific">Thermogemmatispora tikiterensis</name>
    <dbReference type="NCBI Taxonomy" id="1825093"/>
    <lineage>
        <taxon>Bacteria</taxon>
        <taxon>Bacillati</taxon>
        <taxon>Chloroflexota</taxon>
        <taxon>Ktedonobacteria</taxon>
        <taxon>Thermogemmatisporales</taxon>
        <taxon>Thermogemmatisporaceae</taxon>
        <taxon>Thermogemmatispora</taxon>
    </lineage>
</organism>